<dbReference type="EMBL" id="JAJVCY010000016">
    <property type="protein sequence ID" value="MCV3288792.1"/>
    <property type="molecule type" value="Genomic_DNA"/>
</dbReference>
<organism evidence="1 2">
    <name type="scientific">Aeromonas media</name>
    <dbReference type="NCBI Taxonomy" id="651"/>
    <lineage>
        <taxon>Bacteria</taxon>
        <taxon>Pseudomonadati</taxon>
        <taxon>Pseudomonadota</taxon>
        <taxon>Gammaproteobacteria</taxon>
        <taxon>Aeromonadales</taxon>
        <taxon>Aeromonadaceae</taxon>
        <taxon>Aeromonas</taxon>
    </lineage>
</organism>
<protein>
    <recommendedName>
        <fullName evidence="3">Transcriptional regulator</fullName>
    </recommendedName>
</protein>
<sequence>MINSLLSRSAELERTLIEFLALTPFHSSERMLTSRIMCSIAFEHAESAKILISAGNLTSATGLVRLQYEALVRAMWLLYAASDTSISKLASELTHDTAVSANNIPMLSQMLDNMQGKAPQEALNMLLEFKKYSWKPLSSFVHGGIHAINRHSKGYPVQLLDQMIRISNGISIMVGMLLVILHGGGEQLGKLPKIQKEFVDCLPDIKSTQP</sequence>
<accession>A0AAW5RK33</accession>
<evidence type="ECO:0000313" key="1">
    <source>
        <dbReference type="EMBL" id="MCV3288792.1"/>
    </source>
</evidence>
<dbReference type="InterPro" id="IPR054257">
    <property type="entry name" value="DUF6988"/>
</dbReference>
<dbReference type="Proteomes" id="UP001208651">
    <property type="component" value="Unassembled WGS sequence"/>
</dbReference>
<reference evidence="1" key="1">
    <citation type="submission" date="2022-01" db="EMBL/GenBank/DDBJ databases">
        <title>Comparison of Fish pathogen Aeromonas spp.</title>
        <authorList>
            <person name="Dubey S."/>
            <person name="Sorum H."/>
            <person name="Munangandu H.M."/>
        </authorList>
    </citation>
    <scope>NUCLEOTIDE SEQUENCE</scope>
    <source>
        <strain evidence="1">SD/21-15</strain>
    </source>
</reference>
<name>A0AAW5RK33_AERME</name>
<dbReference type="AlphaFoldDB" id="A0AAW5RK33"/>
<evidence type="ECO:0000313" key="2">
    <source>
        <dbReference type="Proteomes" id="UP001208651"/>
    </source>
</evidence>
<evidence type="ECO:0008006" key="3">
    <source>
        <dbReference type="Google" id="ProtNLM"/>
    </source>
</evidence>
<proteinExistence type="predicted"/>
<dbReference type="Pfam" id="PF22491">
    <property type="entry name" value="DUF6988"/>
    <property type="match status" value="1"/>
</dbReference>
<gene>
    <name evidence="1" type="ORF">LZT28_11060</name>
</gene>
<comment type="caution">
    <text evidence="1">The sequence shown here is derived from an EMBL/GenBank/DDBJ whole genome shotgun (WGS) entry which is preliminary data.</text>
</comment>
<dbReference type="RefSeq" id="WP_081934599.1">
    <property type="nucleotide sequence ID" value="NZ_CAWLWF010000020.1"/>
</dbReference>